<dbReference type="RefSeq" id="WP_006968410.1">
    <property type="nucleotide sequence ID" value="NZ_APJX01000013.1"/>
</dbReference>
<protein>
    <submittedName>
        <fullName evidence="1">Uncharacterized protein</fullName>
    </submittedName>
</protein>
<keyword evidence="2" id="KW-1185">Reference proteome</keyword>
<accession>S0G0K0</accession>
<name>S0G0K0_9BACT</name>
<comment type="caution">
    <text evidence="1">The sequence shown here is derived from an EMBL/GenBank/DDBJ whole genome shotgun (WGS) entry which is preliminary data.</text>
</comment>
<dbReference type="AlphaFoldDB" id="S0G0K0"/>
<sequence length="74" mass="8546">MKAIRQIVDLDKLGCVINIPKDFKYNKVEVIIFPADDSIQTEKEKFVPETFYGISSISDPAEAVRSIRDEWDRI</sequence>
<dbReference type="EMBL" id="APJX01000013">
    <property type="protein sequence ID" value="EMS77717.1"/>
    <property type="molecule type" value="Genomic_DNA"/>
</dbReference>
<organism evidence="1 2">
    <name type="scientific">Desulfotignum phosphitoxidans DSM 13687</name>
    <dbReference type="NCBI Taxonomy" id="1286635"/>
    <lineage>
        <taxon>Bacteria</taxon>
        <taxon>Pseudomonadati</taxon>
        <taxon>Thermodesulfobacteriota</taxon>
        <taxon>Desulfobacteria</taxon>
        <taxon>Desulfobacterales</taxon>
        <taxon>Desulfobacteraceae</taxon>
        <taxon>Desulfotignum</taxon>
    </lineage>
</organism>
<proteinExistence type="predicted"/>
<dbReference type="Proteomes" id="UP000014216">
    <property type="component" value="Unassembled WGS sequence"/>
</dbReference>
<evidence type="ECO:0000313" key="1">
    <source>
        <dbReference type="EMBL" id="EMS77717.1"/>
    </source>
</evidence>
<dbReference type="OrthoDB" id="5572510at2"/>
<reference evidence="1 2" key="1">
    <citation type="journal article" date="2013" name="Genome Announc.">
        <title>Draft Genome Sequence of Desulfotignum phosphitoxidans DSM 13687 Strain FiPS-3.</title>
        <authorList>
            <person name="Poehlein A."/>
            <person name="Daniel R."/>
            <person name="Simeonova D.D."/>
        </authorList>
    </citation>
    <scope>NUCLEOTIDE SEQUENCE [LARGE SCALE GENOMIC DNA]</scope>
    <source>
        <strain evidence="1 2">DSM 13687</strain>
    </source>
</reference>
<gene>
    <name evidence="1" type="ORF">Dpo_13c01150</name>
</gene>
<evidence type="ECO:0000313" key="2">
    <source>
        <dbReference type="Proteomes" id="UP000014216"/>
    </source>
</evidence>